<dbReference type="Pfam" id="PF00561">
    <property type="entry name" value="Abhydrolase_1"/>
    <property type="match status" value="1"/>
</dbReference>
<proteinExistence type="predicted"/>
<dbReference type="STRING" id="28230.SAMN05878443_0509"/>
<keyword evidence="1" id="KW-0378">Hydrolase</keyword>
<dbReference type="GO" id="GO:0016787">
    <property type="term" value="F:hydrolase activity"/>
    <property type="evidence" value="ECO:0007669"/>
    <property type="project" value="UniProtKB-KW"/>
</dbReference>
<dbReference type="EMBL" id="FSRN01000001">
    <property type="protein sequence ID" value="SIN92495.1"/>
    <property type="molecule type" value="Genomic_DNA"/>
</dbReference>
<feature type="domain" description="AB hydrolase-1" evidence="2">
    <location>
        <begin position="28"/>
        <end position="143"/>
    </location>
</feature>
<dbReference type="Proteomes" id="UP000184758">
    <property type="component" value="Unassembled WGS sequence"/>
</dbReference>
<evidence type="ECO:0000313" key="3">
    <source>
        <dbReference type="EMBL" id="SIN92495.1"/>
    </source>
</evidence>
<evidence type="ECO:0000256" key="1">
    <source>
        <dbReference type="ARBA" id="ARBA00022801"/>
    </source>
</evidence>
<dbReference type="AlphaFoldDB" id="A0A1N6FB35"/>
<evidence type="ECO:0000313" key="4">
    <source>
        <dbReference type="Proteomes" id="UP000184758"/>
    </source>
</evidence>
<organism evidence="3 4">
    <name type="scientific">Carnobacterium alterfunditum</name>
    <dbReference type="NCBI Taxonomy" id="28230"/>
    <lineage>
        <taxon>Bacteria</taxon>
        <taxon>Bacillati</taxon>
        <taxon>Bacillota</taxon>
        <taxon>Bacilli</taxon>
        <taxon>Lactobacillales</taxon>
        <taxon>Carnobacteriaceae</taxon>
        <taxon>Carnobacterium</taxon>
    </lineage>
</organism>
<dbReference type="PANTHER" id="PTHR43329">
    <property type="entry name" value="EPOXIDE HYDROLASE"/>
    <property type="match status" value="1"/>
</dbReference>
<sequence length="289" mass="33212">MWIQEHKYIKTNGIKLHVVQQGPQEGQLVILLHGFPEFWYGWSKQMSDLANQGFRVWAPDQRGYNLSDKPKKTSDYRIDHLTADIAGLIKASGKEKVILIGHDWGGIVAWRVAREYPELLNKLIVLNAPHEMAMSKQLFQHPLQILKSSYIAFFQIRGVPERLFGMSNWKIMKKALVSSSQEGTFSKEDFRAYRTAWSQPGAMRSMINWYRALVMNPINSAVPSSVLVPTFLIWGAKDQFLGHELASRSLEFCENGQGVLLGEATHWVHHEEPEQVNKLIIDFIREGYY</sequence>
<dbReference type="InterPro" id="IPR000073">
    <property type="entry name" value="AB_hydrolase_1"/>
</dbReference>
<accession>A0A1N6FB35</accession>
<name>A0A1N6FB35_9LACT</name>
<dbReference type="eggNOG" id="COG2267">
    <property type="taxonomic scope" value="Bacteria"/>
</dbReference>
<dbReference type="RefSeq" id="WP_034547140.1">
    <property type="nucleotide sequence ID" value="NZ_FSRN01000001.1"/>
</dbReference>
<protein>
    <submittedName>
        <fullName evidence="3">Pimeloyl-ACP methyl ester carboxylesterase</fullName>
    </submittedName>
</protein>
<dbReference type="Gene3D" id="3.40.50.1820">
    <property type="entry name" value="alpha/beta hydrolase"/>
    <property type="match status" value="1"/>
</dbReference>
<gene>
    <name evidence="3" type="ORF">SAMN05878443_0509</name>
</gene>
<keyword evidence="4" id="KW-1185">Reference proteome</keyword>
<dbReference type="PRINTS" id="PR00111">
    <property type="entry name" value="ABHYDROLASE"/>
</dbReference>
<dbReference type="SUPFAM" id="SSF53474">
    <property type="entry name" value="alpha/beta-Hydrolases"/>
    <property type="match status" value="1"/>
</dbReference>
<reference evidence="4" key="1">
    <citation type="submission" date="2016-11" db="EMBL/GenBank/DDBJ databases">
        <authorList>
            <person name="Varghese N."/>
            <person name="Submissions S."/>
        </authorList>
    </citation>
    <scope>NUCLEOTIDE SEQUENCE [LARGE SCALE GENOMIC DNA]</scope>
    <source>
        <strain evidence="4">313</strain>
    </source>
</reference>
<evidence type="ECO:0000259" key="2">
    <source>
        <dbReference type="Pfam" id="PF00561"/>
    </source>
</evidence>
<dbReference type="OrthoDB" id="9773293at2"/>
<dbReference type="InterPro" id="IPR029058">
    <property type="entry name" value="AB_hydrolase_fold"/>
</dbReference>
<dbReference type="PRINTS" id="PR00412">
    <property type="entry name" value="EPOXHYDRLASE"/>
</dbReference>
<dbReference type="InterPro" id="IPR000639">
    <property type="entry name" value="Epox_hydrolase-like"/>
</dbReference>